<evidence type="ECO:0000259" key="4">
    <source>
        <dbReference type="Pfam" id="PF13458"/>
    </source>
</evidence>
<evidence type="ECO:0000256" key="1">
    <source>
        <dbReference type="ARBA" id="ARBA00010062"/>
    </source>
</evidence>
<keyword evidence="2 3" id="KW-0732">Signal</keyword>
<dbReference type="Gene3D" id="3.40.50.2300">
    <property type="match status" value="2"/>
</dbReference>
<comment type="similarity">
    <text evidence="1">Belongs to the leucine-binding protein family.</text>
</comment>
<dbReference type="EMBL" id="BAABJM010000010">
    <property type="protein sequence ID" value="GAA5069453.1"/>
    <property type="molecule type" value="Genomic_DNA"/>
</dbReference>
<dbReference type="InterPro" id="IPR028081">
    <property type="entry name" value="Leu-bd"/>
</dbReference>
<feature type="chain" id="PRO_5046535328" evidence="3">
    <location>
        <begin position="34"/>
        <end position="437"/>
    </location>
</feature>
<evidence type="ECO:0000313" key="5">
    <source>
        <dbReference type="EMBL" id="GAA5069453.1"/>
    </source>
</evidence>
<proteinExistence type="inferred from homology"/>
<evidence type="ECO:0000256" key="3">
    <source>
        <dbReference type="SAM" id="SignalP"/>
    </source>
</evidence>
<dbReference type="PANTHER" id="PTHR47235">
    <property type="entry name" value="BLR6548 PROTEIN"/>
    <property type="match status" value="1"/>
</dbReference>
<keyword evidence="6" id="KW-1185">Reference proteome</keyword>
<gene>
    <name evidence="5" type="ORF">GCM10023318_60800</name>
</gene>
<dbReference type="SUPFAM" id="SSF53822">
    <property type="entry name" value="Periplasmic binding protein-like I"/>
    <property type="match status" value="1"/>
</dbReference>
<protein>
    <submittedName>
        <fullName evidence="5">ABC transporter substrate-binding protein</fullName>
    </submittedName>
</protein>
<dbReference type="Proteomes" id="UP001500603">
    <property type="component" value="Unassembled WGS sequence"/>
</dbReference>
<organism evidence="5 6">
    <name type="scientific">Nocardia callitridis</name>
    <dbReference type="NCBI Taxonomy" id="648753"/>
    <lineage>
        <taxon>Bacteria</taxon>
        <taxon>Bacillati</taxon>
        <taxon>Actinomycetota</taxon>
        <taxon>Actinomycetes</taxon>
        <taxon>Mycobacteriales</taxon>
        <taxon>Nocardiaceae</taxon>
        <taxon>Nocardia</taxon>
    </lineage>
</organism>
<evidence type="ECO:0000256" key="2">
    <source>
        <dbReference type="ARBA" id="ARBA00022729"/>
    </source>
</evidence>
<sequence>MLVTTFRSRLLRMVAAGAVVGTVAAGCSSAENAAPVEITPGVTSTPCPHAIDTDKGCIYLGVLSDLDGGPFAALGKDMNDAQSAFWRQVNEAGGIGGRFEVDVTTYSRNTAYDARRHLDSYREIEPKVLALAMSLGTVQTQGVLDRMDAADMVATAGTLWSGWQFEDVDKGLVLESGYSYCAEAIIGLDWEREHRAKPRKIVTVSDTGDYGGDYSAGARKWAETNGVAIEHEIQTAPNAQVGNQDGPVAEILAAAPDLVLLATGPAEAGEIMGKTALAGFTGRFLGSAPTWNGGLLKTPAAESITAMYNSTSPLDGWDGTSTGAKRARQSASQEPTTWGYSAGWMFSYPMQALLNRALAEGKLDRHGVRESVRGLTVDYEGAIAPYTYGGARPDLSQQRAVITAPDVTQPLGARTLTTGYHGKTQEKVTLTEPCVRP</sequence>
<dbReference type="RefSeq" id="WP_345499863.1">
    <property type="nucleotide sequence ID" value="NZ_BAABJM010000010.1"/>
</dbReference>
<comment type="caution">
    <text evidence="5">The sequence shown here is derived from an EMBL/GenBank/DDBJ whole genome shotgun (WGS) entry which is preliminary data.</text>
</comment>
<feature type="signal peptide" evidence="3">
    <location>
        <begin position="1"/>
        <end position="33"/>
    </location>
</feature>
<accession>A0ABP9L5D3</accession>
<dbReference type="PANTHER" id="PTHR47235:SF1">
    <property type="entry name" value="BLR6548 PROTEIN"/>
    <property type="match status" value="1"/>
</dbReference>
<feature type="domain" description="Leucine-binding protein" evidence="4">
    <location>
        <begin position="58"/>
        <end position="390"/>
    </location>
</feature>
<reference evidence="6" key="1">
    <citation type="journal article" date="2019" name="Int. J. Syst. Evol. Microbiol.">
        <title>The Global Catalogue of Microorganisms (GCM) 10K type strain sequencing project: providing services to taxonomists for standard genome sequencing and annotation.</title>
        <authorList>
            <consortium name="The Broad Institute Genomics Platform"/>
            <consortium name="The Broad Institute Genome Sequencing Center for Infectious Disease"/>
            <person name="Wu L."/>
            <person name="Ma J."/>
        </authorList>
    </citation>
    <scope>NUCLEOTIDE SEQUENCE [LARGE SCALE GENOMIC DNA]</scope>
    <source>
        <strain evidence="6">JCM 18298</strain>
    </source>
</reference>
<dbReference type="InterPro" id="IPR028082">
    <property type="entry name" value="Peripla_BP_I"/>
</dbReference>
<name>A0ABP9L5D3_9NOCA</name>
<evidence type="ECO:0000313" key="6">
    <source>
        <dbReference type="Proteomes" id="UP001500603"/>
    </source>
</evidence>
<dbReference type="Pfam" id="PF13458">
    <property type="entry name" value="Peripla_BP_6"/>
    <property type="match status" value="1"/>
</dbReference>
<dbReference type="PROSITE" id="PS51257">
    <property type="entry name" value="PROKAR_LIPOPROTEIN"/>
    <property type="match status" value="1"/>
</dbReference>